<evidence type="ECO:0000313" key="1">
    <source>
        <dbReference type="EMBL" id="QFZ84577.1"/>
    </source>
</evidence>
<protein>
    <submittedName>
        <fullName evidence="1">Uncharacterized protein</fullName>
    </submittedName>
</protein>
<dbReference type="Proteomes" id="UP000326780">
    <property type="component" value="Chromosome"/>
</dbReference>
<organism evidence="1 2">
    <name type="scientific">Variovorax paradoxus</name>
    <dbReference type="NCBI Taxonomy" id="34073"/>
    <lineage>
        <taxon>Bacteria</taxon>
        <taxon>Pseudomonadati</taxon>
        <taxon>Pseudomonadota</taxon>
        <taxon>Betaproteobacteria</taxon>
        <taxon>Burkholderiales</taxon>
        <taxon>Comamonadaceae</taxon>
        <taxon>Variovorax</taxon>
    </lineage>
</organism>
<reference evidence="1 2" key="1">
    <citation type="submission" date="2019-10" db="EMBL/GenBank/DDBJ databases">
        <title>Complete genome sequence of Variovorax paradoxus 5C-2.</title>
        <authorList>
            <person name="Gogoleva N.E."/>
            <person name="Balkin A.S."/>
        </authorList>
    </citation>
    <scope>NUCLEOTIDE SEQUENCE [LARGE SCALE GENOMIC DNA]</scope>
    <source>
        <strain evidence="1 2">5C-2</strain>
    </source>
</reference>
<gene>
    <name evidence="1" type="ORF">GFK26_18285</name>
</gene>
<accession>A0A5Q0M6Z2</accession>
<dbReference type="RefSeq" id="WP_153283195.1">
    <property type="nucleotide sequence ID" value="NZ_CP045644.1"/>
</dbReference>
<proteinExistence type="predicted"/>
<evidence type="ECO:0000313" key="2">
    <source>
        <dbReference type="Proteomes" id="UP000326780"/>
    </source>
</evidence>
<name>A0A5Q0M6Z2_VARPD</name>
<dbReference type="EMBL" id="CP045644">
    <property type="protein sequence ID" value="QFZ84577.1"/>
    <property type="molecule type" value="Genomic_DNA"/>
</dbReference>
<sequence length="136" mass="15667">MNTITRTPLPLPTERDKAFLLQGKIHGSLHTRITIEREIFRRTCAALLAAGYELRVYEGGDWACERTTDPVLLENSMMSTDEDWLKVYKPGQHISIGWVYFVYGNTGWDVINDQTTNLEEALKPVAEYIDQIAEWF</sequence>
<dbReference type="AlphaFoldDB" id="A0A5Q0M6Z2"/>